<evidence type="ECO:0000313" key="2">
    <source>
        <dbReference type="EMBL" id="GEO19508.1"/>
    </source>
</evidence>
<dbReference type="Gene3D" id="1.10.10.60">
    <property type="entry name" value="Homeodomain-like"/>
    <property type="match status" value="1"/>
</dbReference>
<dbReference type="Pfam" id="PF20240">
    <property type="entry name" value="DUF6597"/>
    <property type="match status" value="1"/>
</dbReference>
<feature type="domain" description="HTH araC/xylS-type" evidence="1">
    <location>
        <begin position="177"/>
        <end position="264"/>
    </location>
</feature>
<name>A0A512C5L0_9BACT</name>
<keyword evidence="3" id="KW-1185">Reference proteome</keyword>
<comment type="caution">
    <text evidence="2">The sequence shown here is derived from an EMBL/GenBank/DDBJ whole genome shotgun (WGS) entry which is preliminary data.</text>
</comment>
<sequence>MTKRNEKYHSFKIAVPKDFEEVISHFYYAENKSEEPLTQTLLPSYQTILVFNFGSKALLHSKQNTTIEVDKCLVLGPIKKAFDYSLQPQSKILVANFKNDAFYRFFRNTPIGEKEPLDPDSLFKENCFTALWYELNEFSEVNLQVKHLLEYCNVFLKPRNPIAEQLSNFKEAHLNPIKTVASNNNLTERIIQINQKKHFGYSAKEISRYRRFLNAIELLENFATKPSKKDWFAIISECGYYDQSQLINDFKHYINLSPTKYFKFQQEICNPTK</sequence>
<dbReference type="RefSeq" id="WP_020891591.1">
    <property type="nucleotide sequence ID" value="NZ_BJYV01000001.1"/>
</dbReference>
<dbReference type="InterPro" id="IPR018060">
    <property type="entry name" value="HTH_AraC"/>
</dbReference>
<dbReference type="PROSITE" id="PS01124">
    <property type="entry name" value="HTH_ARAC_FAMILY_2"/>
    <property type="match status" value="1"/>
</dbReference>
<organism evidence="2 3">
    <name type="scientific">Cyclobacterium qasimii</name>
    <dbReference type="NCBI Taxonomy" id="1350429"/>
    <lineage>
        <taxon>Bacteria</taxon>
        <taxon>Pseudomonadati</taxon>
        <taxon>Bacteroidota</taxon>
        <taxon>Cytophagia</taxon>
        <taxon>Cytophagales</taxon>
        <taxon>Cyclobacteriaceae</taxon>
        <taxon>Cyclobacterium</taxon>
    </lineage>
</organism>
<dbReference type="EMBL" id="BJYV01000001">
    <property type="protein sequence ID" value="GEO19508.1"/>
    <property type="molecule type" value="Genomic_DNA"/>
</dbReference>
<protein>
    <recommendedName>
        <fullName evidence="1">HTH araC/xylS-type domain-containing protein</fullName>
    </recommendedName>
</protein>
<gene>
    <name evidence="2" type="ORF">CQA01_00420</name>
</gene>
<dbReference type="Proteomes" id="UP000321301">
    <property type="component" value="Unassembled WGS sequence"/>
</dbReference>
<evidence type="ECO:0000313" key="3">
    <source>
        <dbReference type="Proteomes" id="UP000321301"/>
    </source>
</evidence>
<evidence type="ECO:0000259" key="1">
    <source>
        <dbReference type="PROSITE" id="PS01124"/>
    </source>
</evidence>
<dbReference type="AlphaFoldDB" id="A0A512C5L0"/>
<reference evidence="2 3" key="1">
    <citation type="submission" date="2019-07" db="EMBL/GenBank/DDBJ databases">
        <title>Whole genome shotgun sequence of Cyclobacterium qasimii NBRC 106168.</title>
        <authorList>
            <person name="Hosoyama A."/>
            <person name="Uohara A."/>
            <person name="Ohji S."/>
            <person name="Ichikawa N."/>
        </authorList>
    </citation>
    <scope>NUCLEOTIDE SEQUENCE [LARGE SCALE GENOMIC DNA]</scope>
    <source>
        <strain evidence="2 3">NBRC 106168</strain>
    </source>
</reference>
<accession>A0A512C5L0</accession>
<dbReference type="InterPro" id="IPR046532">
    <property type="entry name" value="DUF6597"/>
</dbReference>
<dbReference type="SMART" id="SM00342">
    <property type="entry name" value="HTH_ARAC"/>
    <property type="match status" value="1"/>
</dbReference>
<proteinExistence type="predicted"/>
<dbReference type="GO" id="GO:0043565">
    <property type="term" value="F:sequence-specific DNA binding"/>
    <property type="evidence" value="ECO:0007669"/>
    <property type="project" value="InterPro"/>
</dbReference>
<dbReference type="GO" id="GO:0003700">
    <property type="term" value="F:DNA-binding transcription factor activity"/>
    <property type="evidence" value="ECO:0007669"/>
    <property type="project" value="InterPro"/>
</dbReference>